<dbReference type="PROSITE" id="PS50075">
    <property type="entry name" value="CARRIER"/>
    <property type="match status" value="1"/>
</dbReference>
<evidence type="ECO:0000313" key="2">
    <source>
        <dbReference type="EMBL" id="MCC2231830.1"/>
    </source>
</evidence>
<proteinExistence type="predicted"/>
<evidence type="ECO:0000259" key="1">
    <source>
        <dbReference type="PROSITE" id="PS50075"/>
    </source>
</evidence>
<dbReference type="AlphaFoldDB" id="A0AAE3EDG8"/>
<reference evidence="2" key="1">
    <citation type="submission" date="2021-10" db="EMBL/GenBank/DDBJ databases">
        <title>Anaerobic single-cell dispensing facilitates the cultivation of human gut bacteria.</title>
        <authorList>
            <person name="Afrizal A."/>
        </authorList>
    </citation>
    <scope>NUCLEOTIDE SEQUENCE</scope>
    <source>
        <strain evidence="2">CLA-AA-H215</strain>
    </source>
</reference>
<sequence>MQVQKLNVEEIVVSIIQAQTTTKIETGQEYLIQDLSIDSFGLVQIIVNIEERFNIEIPIEILDVSRWQTVKDAVGIVSDIVKTRT</sequence>
<dbReference type="Pfam" id="PF00550">
    <property type="entry name" value="PP-binding"/>
    <property type="match status" value="1"/>
</dbReference>
<dbReference type="Gene3D" id="1.10.1200.10">
    <property type="entry name" value="ACP-like"/>
    <property type="match status" value="1"/>
</dbReference>
<protein>
    <submittedName>
        <fullName evidence="2">Phosphopantetheine-binding protein</fullName>
    </submittedName>
</protein>
<organism evidence="2 3">
    <name type="scientific">Hominifimenecus microfluidus</name>
    <dbReference type="NCBI Taxonomy" id="2885348"/>
    <lineage>
        <taxon>Bacteria</taxon>
        <taxon>Bacillati</taxon>
        <taxon>Bacillota</taxon>
        <taxon>Clostridia</taxon>
        <taxon>Lachnospirales</taxon>
        <taxon>Lachnospiraceae</taxon>
        <taxon>Hominifimenecus</taxon>
    </lineage>
</organism>
<feature type="domain" description="Carrier" evidence="1">
    <location>
        <begin position="3"/>
        <end position="81"/>
    </location>
</feature>
<dbReference type="InterPro" id="IPR009081">
    <property type="entry name" value="PP-bd_ACP"/>
</dbReference>
<dbReference type="RefSeq" id="WP_308454315.1">
    <property type="nucleotide sequence ID" value="NZ_JAJEQR010000040.1"/>
</dbReference>
<comment type="caution">
    <text evidence="2">The sequence shown here is derived from an EMBL/GenBank/DDBJ whole genome shotgun (WGS) entry which is preliminary data.</text>
</comment>
<dbReference type="SUPFAM" id="SSF47336">
    <property type="entry name" value="ACP-like"/>
    <property type="match status" value="1"/>
</dbReference>
<gene>
    <name evidence="2" type="ORF">LKD81_12625</name>
</gene>
<keyword evidence="3" id="KW-1185">Reference proteome</keyword>
<dbReference type="EMBL" id="JAJEQR010000040">
    <property type="protein sequence ID" value="MCC2231830.1"/>
    <property type="molecule type" value="Genomic_DNA"/>
</dbReference>
<accession>A0AAE3EDG8</accession>
<evidence type="ECO:0000313" key="3">
    <source>
        <dbReference type="Proteomes" id="UP001198182"/>
    </source>
</evidence>
<name>A0AAE3EDG8_9FIRM</name>
<dbReference type="Proteomes" id="UP001198182">
    <property type="component" value="Unassembled WGS sequence"/>
</dbReference>
<dbReference type="InterPro" id="IPR036736">
    <property type="entry name" value="ACP-like_sf"/>
</dbReference>